<evidence type="ECO:0000256" key="6">
    <source>
        <dbReference type="SAM" id="MobiDB-lite"/>
    </source>
</evidence>
<evidence type="ECO:0000256" key="5">
    <source>
        <dbReference type="PROSITE-ProRule" id="PRU01091"/>
    </source>
</evidence>
<feature type="region of interest" description="Disordered" evidence="6">
    <location>
        <begin position="1"/>
        <end position="22"/>
    </location>
</feature>
<keyword evidence="9" id="KW-1185">Reference proteome</keyword>
<evidence type="ECO:0000259" key="7">
    <source>
        <dbReference type="PROSITE" id="PS51755"/>
    </source>
</evidence>
<dbReference type="InterPro" id="IPR016032">
    <property type="entry name" value="Sig_transdc_resp-reg_C-effctor"/>
</dbReference>
<feature type="domain" description="OmpR/PhoB-type" evidence="7">
    <location>
        <begin position="20"/>
        <end position="122"/>
    </location>
</feature>
<dbReference type="PROSITE" id="PS51755">
    <property type="entry name" value="OMPR_PHOB"/>
    <property type="match status" value="1"/>
</dbReference>
<dbReference type="SMART" id="SM00862">
    <property type="entry name" value="Trans_reg_C"/>
    <property type="match status" value="1"/>
</dbReference>
<dbReference type="CDD" id="cd15831">
    <property type="entry name" value="BTAD"/>
    <property type="match status" value="1"/>
</dbReference>
<dbReference type="AlphaFoldDB" id="C7QBX1"/>
<dbReference type="Gene3D" id="1.10.10.10">
    <property type="entry name" value="Winged helix-like DNA-binding domain superfamily/Winged helix DNA-binding domain"/>
    <property type="match status" value="1"/>
</dbReference>
<dbReference type="InterPro" id="IPR036388">
    <property type="entry name" value="WH-like_DNA-bd_sf"/>
</dbReference>
<dbReference type="GO" id="GO:0003677">
    <property type="term" value="F:DNA binding"/>
    <property type="evidence" value="ECO:0007669"/>
    <property type="project" value="UniProtKB-UniRule"/>
</dbReference>
<evidence type="ECO:0000313" key="9">
    <source>
        <dbReference type="Proteomes" id="UP000000851"/>
    </source>
</evidence>
<keyword evidence="3 5" id="KW-0238">DNA-binding</keyword>
<dbReference type="SMART" id="SM01043">
    <property type="entry name" value="BTAD"/>
    <property type="match status" value="1"/>
</dbReference>
<comment type="similarity">
    <text evidence="1">Belongs to the AfsR/DnrI/RedD regulatory family.</text>
</comment>
<dbReference type="FunCoup" id="C7QBX1">
    <property type="interactions" value="1"/>
</dbReference>
<dbReference type="SUPFAM" id="SSF48452">
    <property type="entry name" value="TPR-like"/>
    <property type="match status" value="1"/>
</dbReference>
<gene>
    <name evidence="8" type="ordered locus">Caci_3688</name>
</gene>
<dbReference type="SUPFAM" id="SSF46894">
    <property type="entry name" value="C-terminal effector domain of the bipartite response regulators"/>
    <property type="match status" value="1"/>
</dbReference>
<dbReference type="InterPro" id="IPR005158">
    <property type="entry name" value="BTAD"/>
</dbReference>
<dbReference type="PANTHER" id="PTHR35807:SF1">
    <property type="entry name" value="TRANSCRIPTIONAL REGULATOR REDD"/>
    <property type="match status" value="1"/>
</dbReference>
<dbReference type="GO" id="GO:0000160">
    <property type="term" value="P:phosphorelay signal transduction system"/>
    <property type="evidence" value="ECO:0007669"/>
    <property type="project" value="InterPro"/>
</dbReference>
<evidence type="ECO:0000256" key="1">
    <source>
        <dbReference type="ARBA" id="ARBA00005820"/>
    </source>
</evidence>
<reference evidence="8 9" key="1">
    <citation type="journal article" date="2009" name="Stand. Genomic Sci.">
        <title>Complete genome sequence of Catenulispora acidiphila type strain (ID 139908).</title>
        <authorList>
            <person name="Copeland A."/>
            <person name="Lapidus A."/>
            <person name="Glavina Del Rio T."/>
            <person name="Nolan M."/>
            <person name="Lucas S."/>
            <person name="Chen F."/>
            <person name="Tice H."/>
            <person name="Cheng J.F."/>
            <person name="Bruce D."/>
            <person name="Goodwin L."/>
            <person name="Pitluck S."/>
            <person name="Mikhailova N."/>
            <person name="Pati A."/>
            <person name="Ivanova N."/>
            <person name="Mavromatis K."/>
            <person name="Chen A."/>
            <person name="Palaniappan K."/>
            <person name="Chain P."/>
            <person name="Land M."/>
            <person name="Hauser L."/>
            <person name="Chang Y.J."/>
            <person name="Jeffries C.D."/>
            <person name="Chertkov O."/>
            <person name="Brettin T."/>
            <person name="Detter J.C."/>
            <person name="Han C."/>
            <person name="Ali Z."/>
            <person name="Tindall B.J."/>
            <person name="Goker M."/>
            <person name="Bristow J."/>
            <person name="Eisen J.A."/>
            <person name="Markowitz V."/>
            <person name="Hugenholtz P."/>
            <person name="Kyrpides N.C."/>
            <person name="Klenk H.P."/>
        </authorList>
    </citation>
    <scope>NUCLEOTIDE SEQUENCE [LARGE SCALE GENOMIC DNA]</scope>
    <source>
        <strain evidence="9">DSM 44928 / JCM 14897 / NBRC 102108 / NRRL B-24433 / ID139908</strain>
    </source>
</reference>
<dbReference type="STRING" id="479433.Caci_3688"/>
<keyword evidence="2" id="KW-0805">Transcription regulation</keyword>
<dbReference type="InterPro" id="IPR001867">
    <property type="entry name" value="OmpR/PhoB-type_DNA-bd"/>
</dbReference>
<dbReference type="InterPro" id="IPR051677">
    <property type="entry name" value="AfsR-DnrI-RedD_regulator"/>
</dbReference>
<dbReference type="HOGENOM" id="CLU_004665_0_1_11"/>
<protein>
    <submittedName>
        <fullName evidence="8">Transcriptional regulator, SARP family</fullName>
    </submittedName>
</protein>
<evidence type="ECO:0000256" key="2">
    <source>
        <dbReference type="ARBA" id="ARBA00023015"/>
    </source>
</evidence>
<evidence type="ECO:0000256" key="4">
    <source>
        <dbReference type="ARBA" id="ARBA00023163"/>
    </source>
</evidence>
<dbReference type="Pfam" id="PF03704">
    <property type="entry name" value="BTAD"/>
    <property type="match status" value="1"/>
</dbReference>
<accession>C7QBX1</accession>
<organism evidence="8 9">
    <name type="scientific">Catenulispora acidiphila (strain DSM 44928 / JCM 14897 / NBRC 102108 / NRRL B-24433 / ID139908)</name>
    <dbReference type="NCBI Taxonomy" id="479433"/>
    <lineage>
        <taxon>Bacteria</taxon>
        <taxon>Bacillati</taxon>
        <taxon>Actinomycetota</taxon>
        <taxon>Actinomycetes</taxon>
        <taxon>Catenulisporales</taxon>
        <taxon>Catenulisporaceae</taxon>
        <taxon>Catenulispora</taxon>
    </lineage>
</organism>
<dbReference type="KEGG" id="cai:Caci_3688"/>
<dbReference type="Pfam" id="PF00486">
    <property type="entry name" value="Trans_reg_C"/>
    <property type="match status" value="1"/>
</dbReference>
<sequence length="348" mass="38045">MVISFDPDDVGSAPSSRRDGGDGAFDGQSTFVLLGPLSIAAQGTIAPLQPSRPATLLATLLLHPNSVVSIGALVRAVWDEEPPVSAKAALHTCVQRLRRLFAKYGVPGGEIEAVSGGYRIAAQAETLDLMRFRGLAARAHAAADPQAELALLREALALWRGPALSNVRSQVLHREEVPALDEERLSVVERVFDLEIALDRRREVLPELFTATRAHPTHEHFWEQLIESLYRTGRRAEALGEYRRIKRYLREQLGVDPGAALQQLELMVLRGNGSVVERAARPETGAVPLRLLTEAQILDRLQSAGLVRKQARGYQMHELLYVLTRDAAVVDHGAPEPGALLSGKDDVD</sequence>
<name>C7QBX1_CATAD</name>
<dbReference type="EMBL" id="CP001700">
    <property type="protein sequence ID" value="ACU72590.1"/>
    <property type="molecule type" value="Genomic_DNA"/>
</dbReference>
<evidence type="ECO:0000256" key="3">
    <source>
        <dbReference type="ARBA" id="ARBA00023125"/>
    </source>
</evidence>
<dbReference type="OrthoDB" id="4336084at2"/>
<evidence type="ECO:0000313" key="8">
    <source>
        <dbReference type="EMBL" id="ACU72590.1"/>
    </source>
</evidence>
<dbReference type="PANTHER" id="PTHR35807">
    <property type="entry name" value="TRANSCRIPTIONAL REGULATOR REDD-RELATED"/>
    <property type="match status" value="1"/>
</dbReference>
<dbReference type="Gene3D" id="1.25.40.10">
    <property type="entry name" value="Tetratricopeptide repeat domain"/>
    <property type="match status" value="1"/>
</dbReference>
<dbReference type="InParanoid" id="C7QBX1"/>
<dbReference type="Proteomes" id="UP000000851">
    <property type="component" value="Chromosome"/>
</dbReference>
<dbReference type="eggNOG" id="COG3629">
    <property type="taxonomic scope" value="Bacteria"/>
</dbReference>
<keyword evidence="4" id="KW-0804">Transcription</keyword>
<proteinExistence type="inferred from homology"/>
<dbReference type="InterPro" id="IPR011990">
    <property type="entry name" value="TPR-like_helical_dom_sf"/>
</dbReference>
<feature type="DNA-binding region" description="OmpR/PhoB-type" evidence="5">
    <location>
        <begin position="20"/>
        <end position="122"/>
    </location>
</feature>
<dbReference type="GO" id="GO:0006355">
    <property type="term" value="P:regulation of DNA-templated transcription"/>
    <property type="evidence" value="ECO:0007669"/>
    <property type="project" value="InterPro"/>
</dbReference>